<comment type="caution">
    <text evidence="1">The sequence shown here is derived from an EMBL/GenBank/DDBJ whole genome shotgun (WGS) entry which is preliminary data.</text>
</comment>
<dbReference type="Proteomes" id="UP001232536">
    <property type="component" value="Unassembled WGS sequence"/>
</dbReference>
<reference evidence="1 2" key="1">
    <citation type="submission" date="2023-07" db="EMBL/GenBank/DDBJ databases">
        <title>Description of novel actinomycetes strains, isolated from tidal flat sediment.</title>
        <authorList>
            <person name="Lu C."/>
        </authorList>
    </citation>
    <scope>NUCLEOTIDE SEQUENCE [LARGE SCALE GENOMIC DNA]</scope>
    <source>
        <strain evidence="1 2">SYSU T00b441</strain>
    </source>
</reference>
<sequence>MRTQTHRHVFFADADGPDAGAEWRCECGLVAVREGSSQDDRLVVISVPAPRDEDALAGDVEPLLERVLEGLASATAPRRSA</sequence>
<dbReference type="RefSeq" id="WP_304601724.1">
    <property type="nucleotide sequence ID" value="NZ_JAUQYO010000001.1"/>
</dbReference>
<dbReference type="EMBL" id="JAUQYP010000001">
    <property type="protein sequence ID" value="MDO8108136.1"/>
    <property type="molecule type" value="Genomic_DNA"/>
</dbReference>
<name>A0ABT9DBA3_9CELL</name>
<protein>
    <submittedName>
        <fullName evidence="1">Uncharacterized protein</fullName>
    </submittedName>
</protein>
<evidence type="ECO:0000313" key="1">
    <source>
        <dbReference type="EMBL" id="MDO8108136.1"/>
    </source>
</evidence>
<organism evidence="1 2">
    <name type="scientific">Actinotalea lenta</name>
    <dbReference type="NCBI Taxonomy" id="3064654"/>
    <lineage>
        <taxon>Bacteria</taxon>
        <taxon>Bacillati</taxon>
        <taxon>Actinomycetota</taxon>
        <taxon>Actinomycetes</taxon>
        <taxon>Micrococcales</taxon>
        <taxon>Cellulomonadaceae</taxon>
        <taxon>Actinotalea</taxon>
    </lineage>
</organism>
<keyword evidence="2" id="KW-1185">Reference proteome</keyword>
<evidence type="ECO:0000313" key="2">
    <source>
        <dbReference type="Proteomes" id="UP001232536"/>
    </source>
</evidence>
<accession>A0ABT9DBA3</accession>
<proteinExistence type="predicted"/>
<gene>
    <name evidence="1" type="ORF">Q6348_13115</name>
</gene>